<dbReference type="EMBL" id="JARGEQ010000092">
    <property type="protein sequence ID" value="MDF1586697.1"/>
    <property type="molecule type" value="Genomic_DNA"/>
</dbReference>
<dbReference type="GO" id="GO:0006974">
    <property type="term" value="P:DNA damage response"/>
    <property type="evidence" value="ECO:0007669"/>
    <property type="project" value="TreeGrafter"/>
</dbReference>
<accession>A0AAP3XS57</accession>
<protein>
    <submittedName>
        <fullName evidence="1">SIMPL domain-containing protein</fullName>
    </submittedName>
</protein>
<sequence length="244" mass="26071">MPARSLSLLAGAVLLGAGIATGGWFVGHGFALGRSPDRHVTVKGLAEREVRSDLALWPLRFVATGNELATVERQIAIDGRKVRGFLERQGIPATAIEVSRLEVIDLIAQAWRQGPVDERFIVAQTLMVRSSEVELVETAHQAIAELIAEGVVLSSDGGPSSAPVYLFTGLNDIKPDMIAVATRNARASAEQFAADAGSRLAGIRRANQGVFEILPRDQAPGIAAEQQVAKTVRVVSTIDYLLED</sequence>
<dbReference type="PIRSF" id="PIRSF029033">
    <property type="entry name" value="UCP029033"/>
    <property type="match status" value="1"/>
</dbReference>
<keyword evidence="2" id="KW-1185">Reference proteome</keyword>
<reference evidence="1 2" key="1">
    <citation type="submission" date="2023-03" db="EMBL/GenBank/DDBJ databases">
        <title>YIM 152171 draft genome.</title>
        <authorList>
            <person name="Yang Z."/>
        </authorList>
    </citation>
    <scope>NUCLEOTIDE SEQUENCE [LARGE SCALE GENOMIC DNA]</scope>
    <source>
        <strain evidence="1 2">YIM 152171</strain>
    </source>
</reference>
<dbReference type="InterPro" id="IPR016907">
    <property type="entry name" value="UCP029033"/>
</dbReference>
<organism evidence="1 2">
    <name type="scientific">Marinimicrococcus flavescens</name>
    <dbReference type="NCBI Taxonomy" id="3031815"/>
    <lineage>
        <taxon>Bacteria</taxon>
        <taxon>Pseudomonadati</taxon>
        <taxon>Pseudomonadota</taxon>
        <taxon>Alphaproteobacteria</taxon>
        <taxon>Geminicoccales</taxon>
        <taxon>Geminicoccaceae</taxon>
        <taxon>Marinimicrococcus</taxon>
    </lineage>
</organism>
<dbReference type="InterPro" id="IPR007497">
    <property type="entry name" value="SIMPL/DUF541"/>
</dbReference>
<dbReference type="Proteomes" id="UP001301140">
    <property type="component" value="Unassembled WGS sequence"/>
</dbReference>
<dbReference type="Pfam" id="PF04402">
    <property type="entry name" value="SIMPL"/>
    <property type="match status" value="1"/>
</dbReference>
<evidence type="ECO:0000313" key="1">
    <source>
        <dbReference type="EMBL" id="MDF1586697.1"/>
    </source>
</evidence>
<comment type="caution">
    <text evidence="1">The sequence shown here is derived from an EMBL/GenBank/DDBJ whole genome shotgun (WGS) entry which is preliminary data.</text>
</comment>
<proteinExistence type="predicted"/>
<evidence type="ECO:0000313" key="2">
    <source>
        <dbReference type="Proteomes" id="UP001301140"/>
    </source>
</evidence>
<dbReference type="Gene3D" id="3.30.70.2970">
    <property type="entry name" value="Protein of unknown function (DUF541), domain 2"/>
    <property type="match status" value="1"/>
</dbReference>
<dbReference type="InterPro" id="IPR052022">
    <property type="entry name" value="26kDa_periplasmic_antigen"/>
</dbReference>
<dbReference type="PANTHER" id="PTHR34387">
    <property type="entry name" value="SLR1258 PROTEIN"/>
    <property type="match status" value="1"/>
</dbReference>
<gene>
    <name evidence="1" type="ORF">PZ740_09920</name>
</gene>
<name>A0AAP3XS57_9PROT</name>
<dbReference type="RefSeq" id="WP_327789115.1">
    <property type="nucleotide sequence ID" value="NZ_JARGEQ010000092.1"/>
</dbReference>
<dbReference type="Gene3D" id="3.30.110.170">
    <property type="entry name" value="Protein of unknown function (DUF541), domain 1"/>
    <property type="match status" value="1"/>
</dbReference>
<dbReference type="AlphaFoldDB" id="A0AAP3XS57"/>
<dbReference type="PANTHER" id="PTHR34387:SF2">
    <property type="entry name" value="SLR1258 PROTEIN"/>
    <property type="match status" value="1"/>
</dbReference>